<feature type="transmembrane region" description="Helical" evidence="6">
    <location>
        <begin position="324"/>
        <end position="344"/>
    </location>
</feature>
<keyword evidence="5 6" id="KW-0472">Membrane</keyword>
<keyword evidence="9" id="KW-1185">Reference proteome</keyword>
<dbReference type="Pfam" id="PF00892">
    <property type="entry name" value="EamA"/>
    <property type="match status" value="2"/>
</dbReference>
<feature type="transmembrane region" description="Helical" evidence="6">
    <location>
        <begin position="293"/>
        <end position="312"/>
    </location>
</feature>
<dbReference type="Gramene" id="TKW00401">
    <property type="protein sequence ID" value="TKW00401"/>
    <property type="gene ID" value="SEVIR_8G106500v2"/>
</dbReference>
<evidence type="ECO:0000256" key="1">
    <source>
        <dbReference type="ARBA" id="ARBA00004141"/>
    </source>
</evidence>
<feature type="transmembrane region" description="Helical" evidence="6">
    <location>
        <begin position="259"/>
        <end position="281"/>
    </location>
</feature>
<protein>
    <recommendedName>
        <fullName evidence="6">WAT1-related protein</fullName>
    </recommendedName>
</protein>
<dbReference type="InterPro" id="IPR030184">
    <property type="entry name" value="WAT1-related"/>
</dbReference>
<keyword evidence="3 6" id="KW-0812">Transmembrane</keyword>
<evidence type="ECO:0000256" key="5">
    <source>
        <dbReference type="ARBA" id="ARBA00023136"/>
    </source>
</evidence>
<feature type="transmembrane region" description="Helical" evidence="6">
    <location>
        <begin position="181"/>
        <end position="201"/>
    </location>
</feature>
<feature type="transmembrane region" description="Helical" evidence="6">
    <location>
        <begin position="350"/>
        <end position="369"/>
    </location>
</feature>
<feature type="transmembrane region" description="Helical" evidence="6">
    <location>
        <begin position="149"/>
        <end position="169"/>
    </location>
</feature>
<feature type="transmembrane region" description="Helical" evidence="6">
    <location>
        <begin position="120"/>
        <end position="143"/>
    </location>
</feature>
<evidence type="ECO:0000256" key="6">
    <source>
        <dbReference type="RuleBase" id="RU363077"/>
    </source>
</evidence>
<dbReference type="EMBL" id="CM016559">
    <property type="protein sequence ID" value="TKW00401.1"/>
    <property type="molecule type" value="Genomic_DNA"/>
</dbReference>
<feature type="transmembrane region" description="Helical" evidence="6">
    <location>
        <begin position="60"/>
        <end position="80"/>
    </location>
</feature>
<sequence length="377" mass="41585">MLIPARPEASCPPAMGSIAPDGVGASVERSIGMEEAAAFDRVAERKKAAVSAGLMWKPPAAMVLVQLIITGLIMLSKVVISRGMFIFALHAYRSAFGTMCILPFAMFYERGKWKELNWRTLGWICLNSCIGYAMPTCLNYYGLRDTTPSYAAIFLNIIPLITFILSTVLRMEKLQFGTATGSLKVVGVLLAVGGTMLVSLYKGKVLHLWGSILRHQRYEQPHTAKHHVRGTILLLGSSFTFASWYPIQSMVNKVYPHKYWSSTATCFLGGLQTTLIGIILRRDRNTWKLGWDLQLLTIVYTAVLATAVRYNLESWAVAKRGPAFPTMFIPLITVFTTMLDSIFLGAAITVGSLLGAVTVIAGLYVFLWGKSKELPTK</sequence>
<dbReference type="SUPFAM" id="SSF103481">
    <property type="entry name" value="Multidrug resistance efflux transporter EmrE"/>
    <property type="match status" value="2"/>
</dbReference>
<feature type="domain" description="EamA" evidence="7">
    <location>
        <begin position="62"/>
        <end position="199"/>
    </location>
</feature>
<organism evidence="8 9">
    <name type="scientific">Setaria viridis</name>
    <name type="common">Green bristlegrass</name>
    <name type="synonym">Setaria italica subsp. viridis</name>
    <dbReference type="NCBI Taxonomy" id="4556"/>
    <lineage>
        <taxon>Eukaryota</taxon>
        <taxon>Viridiplantae</taxon>
        <taxon>Streptophyta</taxon>
        <taxon>Embryophyta</taxon>
        <taxon>Tracheophyta</taxon>
        <taxon>Spermatophyta</taxon>
        <taxon>Magnoliopsida</taxon>
        <taxon>Liliopsida</taxon>
        <taxon>Poales</taxon>
        <taxon>Poaceae</taxon>
        <taxon>PACMAD clade</taxon>
        <taxon>Panicoideae</taxon>
        <taxon>Panicodae</taxon>
        <taxon>Paniceae</taxon>
        <taxon>Cenchrinae</taxon>
        <taxon>Setaria</taxon>
    </lineage>
</organism>
<dbReference type="InterPro" id="IPR037185">
    <property type="entry name" value="EmrE-like"/>
</dbReference>
<dbReference type="GO" id="GO:0016020">
    <property type="term" value="C:membrane"/>
    <property type="evidence" value="ECO:0007669"/>
    <property type="project" value="UniProtKB-SubCell"/>
</dbReference>
<dbReference type="Proteomes" id="UP000298652">
    <property type="component" value="Chromosome 8"/>
</dbReference>
<reference evidence="8" key="1">
    <citation type="submission" date="2019-03" db="EMBL/GenBank/DDBJ databases">
        <title>WGS assembly of Setaria viridis.</title>
        <authorList>
            <person name="Huang P."/>
            <person name="Jenkins J."/>
            <person name="Grimwood J."/>
            <person name="Barry K."/>
            <person name="Healey A."/>
            <person name="Mamidi S."/>
            <person name="Sreedasyam A."/>
            <person name="Shu S."/>
            <person name="Feldman M."/>
            <person name="Wu J."/>
            <person name="Yu Y."/>
            <person name="Chen C."/>
            <person name="Johnson J."/>
            <person name="Rokhsar D."/>
            <person name="Baxter I."/>
            <person name="Schmutz J."/>
            <person name="Brutnell T."/>
            <person name="Kellogg E."/>
        </authorList>
    </citation>
    <scope>NUCLEOTIDE SEQUENCE [LARGE SCALE GENOMIC DNA]</scope>
</reference>
<dbReference type="GO" id="GO:0022857">
    <property type="term" value="F:transmembrane transporter activity"/>
    <property type="evidence" value="ECO:0007669"/>
    <property type="project" value="InterPro"/>
</dbReference>
<evidence type="ECO:0000256" key="4">
    <source>
        <dbReference type="ARBA" id="ARBA00022989"/>
    </source>
</evidence>
<comment type="subcellular location">
    <subcellularLocation>
        <location evidence="1 6">Membrane</location>
        <topology evidence="1 6">Multi-pass membrane protein</topology>
    </subcellularLocation>
</comment>
<dbReference type="OMA" id="WICLNSC"/>
<accession>A0A4U6TE23</accession>
<dbReference type="InterPro" id="IPR000620">
    <property type="entry name" value="EamA_dom"/>
</dbReference>
<proteinExistence type="inferred from homology"/>
<feature type="transmembrane region" description="Helical" evidence="6">
    <location>
        <begin position="228"/>
        <end position="247"/>
    </location>
</feature>
<evidence type="ECO:0000313" key="8">
    <source>
        <dbReference type="EMBL" id="TKW00401.1"/>
    </source>
</evidence>
<feature type="transmembrane region" description="Helical" evidence="6">
    <location>
        <begin position="86"/>
        <end position="108"/>
    </location>
</feature>
<comment type="similarity">
    <text evidence="2 6">Belongs to the drug/metabolite transporter (DMT) superfamily. Plant drug/metabolite exporter (P-DME) (TC 2.A.7.4) family.</text>
</comment>
<evidence type="ECO:0000259" key="7">
    <source>
        <dbReference type="Pfam" id="PF00892"/>
    </source>
</evidence>
<evidence type="ECO:0000256" key="2">
    <source>
        <dbReference type="ARBA" id="ARBA00007635"/>
    </source>
</evidence>
<feature type="domain" description="EamA" evidence="7">
    <location>
        <begin position="229"/>
        <end position="367"/>
    </location>
</feature>
<keyword evidence="4 6" id="KW-1133">Transmembrane helix</keyword>
<gene>
    <name evidence="8" type="ORF">SEVIR_8G106500v2</name>
</gene>
<name>A0A4U6TE23_SETVI</name>
<dbReference type="AlphaFoldDB" id="A0A4U6TE23"/>
<evidence type="ECO:0000256" key="3">
    <source>
        <dbReference type="ARBA" id="ARBA00022692"/>
    </source>
</evidence>
<evidence type="ECO:0000313" key="9">
    <source>
        <dbReference type="Proteomes" id="UP000298652"/>
    </source>
</evidence>
<dbReference type="PANTHER" id="PTHR31218">
    <property type="entry name" value="WAT1-RELATED PROTEIN"/>
    <property type="match status" value="1"/>
</dbReference>